<keyword evidence="3" id="KW-1185">Reference proteome</keyword>
<dbReference type="Gene3D" id="3.10.100.10">
    <property type="entry name" value="Mannose-Binding Protein A, subunit A"/>
    <property type="match status" value="1"/>
</dbReference>
<dbReference type="AlphaFoldDB" id="A0A8C6YXV2"/>
<dbReference type="InterPro" id="IPR016186">
    <property type="entry name" value="C-type_lectin-like/link_sf"/>
</dbReference>
<sequence length="103" mass="11767">AWDQEEYTRPLLYCPPGWSYYKLSCFKHFAQMRSWDEAEAQCQASQPGAHLAWVQEPREAATMRKVLSSYQRTQPVWIGLRLGLQPTTLPTAPPRTSSPARGT</sequence>
<feature type="domain" description="C-type lectin" evidence="1">
    <location>
        <begin position="21"/>
        <end position="81"/>
    </location>
</feature>
<dbReference type="Ensembl" id="ENSNPET00000005187.1">
    <property type="protein sequence ID" value="ENSNPEP00000005059.1"/>
    <property type="gene ID" value="ENSNPEG00000003848.1"/>
</dbReference>
<dbReference type="SUPFAM" id="SSF56436">
    <property type="entry name" value="C-type lectin-like"/>
    <property type="match status" value="1"/>
</dbReference>
<evidence type="ECO:0000259" key="1">
    <source>
        <dbReference type="PROSITE" id="PS50041"/>
    </source>
</evidence>
<evidence type="ECO:0000313" key="2">
    <source>
        <dbReference type="Ensembl" id="ENSNPEP00000005059.1"/>
    </source>
</evidence>
<name>A0A8C6YXV2_NOTPE</name>
<accession>A0A8C6YXV2</accession>
<evidence type="ECO:0000313" key="3">
    <source>
        <dbReference type="Proteomes" id="UP000694420"/>
    </source>
</evidence>
<dbReference type="Proteomes" id="UP000694420">
    <property type="component" value="Unplaced"/>
</dbReference>
<reference evidence="2" key="1">
    <citation type="submission" date="2025-08" db="UniProtKB">
        <authorList>
            <consortium name="Ensembl"/>
        </authorList>
    </citation>
    <scope>IDENTIFICATION</scope>
</reference>
<reference evidence="2" key="2">
    <citation type="submission" date="2025-09" db="UniProtKB">
        <authorList>
            <consortium name="Ensembl"/>
        </authorList>
    </citation>
    <scope>IDENTIFICATION</scope>
</reference>
<dbReference type="InterPro" id="IPR016187">
    <property type="entry name" value="CTDL_fold"/>
</dbReference>
<protein>
    <recommendedName>
        <fullName evidence="1">C-type lectin domain-containing protein</fullName>
    </recommendedName>
</protein>
<proteinExistence type="predicted"/>
<organism evidence="2 3">
    <name type="scientific">Nothoprocta perdicaria</name>
    <name type="common">Chilean tinamou</name>
    <name type="synonym">Crypturus perdicarius</name>
    <dbReference type="NCBI Taxonomy" id="30464"/>
    <lineage>
        <taxon>Eukaryota</taxon>
        <taxon>Metazoa</taxon>
        <taxon>Chordata</taxon>
        <taxon>Craniata</taxon>
        <taxon>Vertebrata</taxon>
        <taxon>Euteleostomi</taxon>
        <taxon>Archelosauria</taxon>
        <taxon>Archosauria</taxon>
        <taxon>Dinosauria</taxon>
        <taxon>Saurischia</taxon>
        <taxon>Theropoda</taxon>
        <taxon>Coelurosauria</taxon>
        <taxon>Aves</taxon>
        <taxon>Palaeognathae</taxon>
        <taxon>Tinamiformes</taxon>
        <taxon>Tinamidae</taxon>
        <taxon>Nothoprocta</taxon>
    </lineage>
</organism>
<dbReference type="Pfam" id="PF00059">
    <property type="entry name" value="Lectin_C"/>
    <property type="match status" value="1"/>
</dbReference>
<dbReference type="InterPro" id="IPR001304">
    <property type="entry name" value="C-type_lectin-like"/>
</dbReference>
<dbReference type="PROSITE" id="PS50041">
    <property type="entry name" value="C_TYPE_LECTIN_2"/>
    <property type="match status" value="1"/>
</dbReference>